<dbReference type="EMBL" id="MLGG01000046">
    <property type="protein sequence ID" value="KAK1451414.1"/>
    <property type="molecule type" value="Genomic_DNA"/>
</dbReference>
<comment type="caution">
    <text evidence="2">The sequence shown here is derived from an EMBL/GenBank/DDBJ whole genome shotgun (WGS) entry which is preliminary data.</text>
</comment>
<evidence type="ECO:0000313" key="2">
    <source>
        <dbReference type="EMBL" id="KAK1451414.1"/>
    </source>
</evidence>
<accession>A0AAI9U499</accession>
<feature type="region of interest" description="Disordered" evidence="1">
    <location>
        <begin position="86"/>
        <end position="108"/>
    </location>
</feature>
<reference evidence="2 3" key="1">
    <citation type="submission" date="2016-10" db="EMBL/GenBank/DDBJ databases">
        <title>The genome sequence of Colletotrichum fioriniae PJ7.</title>
        <authorList>
            <person name="Baroncelli R."/>
        </authorList>
    </citation>
    <scope>NUCLEOTIDE SEQUENCE [LARGE SCALE GENOMIC DNA]</scope>
    <source>
        <strain evidence="2">Col 31</strain>
    </source>
</reference>
<gene>
    <name evidence="2" type="ORF">CMEL01_05988</name>
</gene>
<evidence type="ECO:0000313" key="3">
    <source>
        <dbReference type="Proteomes" id="UP001239795"/>
    </source>
</evidence>
<proteinExistence type="predicted"/>
<evidence type="ECO:0000256" key="1">
    <source>
        <dbReference type="SAM" id="MobiDB-lite"/>
    </source>
</evidence>
<feature type="compositionally biased region" description="Basic and acidic residues" evidence="1">
    <location>
        <begin position="91"/>
        <end position="108"/>
    </location>
</feature>
<organism evidence="2 3">
    <name type="scientific">Colletotrichum melonis</name>
    <dbReference type="NCBI Taxonomy" id="1209925"/>
    <lineage>
        <taxon>Eukaryota</taxon>
        <taxon>Fungi</taxon>
        <taxon>Dikarya</taxon>
        <taxon>Ascomycota</taxon>
        <taxon>Pezizomycotina</taxon>
        <taxon>Sordariomycetes</taxon>
        <taxon>Hypocreomycetidae</taxon>
        <taxon>Glomerellales</taxon>
        <taxon>Glomerellaceae</taxon>
        <taxon>Colletotrichum</taxon>
        <taxon>Colletotrichum acutatum species complex</taxon>
    </lineage>
</organism>
<sequence length="108" mass="12164">MPFRIRIQVIPLHLSSFILHHASIHVILDHNYGQVDCLLQHNIKYSGALAISSPNDESPGALSPQDEEHEAYKLRTEKLCTTTAIDLNDTTDTKRADSTDRMHMNNGK</sequence>
<protein>
    <submittedName>
        <fullName evidence="2">Uncharacterized protein</fullName>
    </submittedName>
</protein>
<dbReference type="Proteomes" id="UP001239795">
    <property type="component" value="Unassembled WGS sequence"/>
</dbReference>
<dbReference type="AlphaFoldDB" id="A0AAI9U499"/>
<keyword evidence="3" id="KW-1185">Reference proteome</keyword>
<name>A0AAI9U499_9PEZI</name>